<dbReference type="EnsemblMetazoa" id="ISCW023377-RA">
    <property type="protein sequence ID" value="ISCW023377-PA"/>
    <property type="gene ID" value="ISCW023377"/>
</dbReference>
<dbReference type="VEuPathDB" id="VectorBase:ISCW023377"/>
<organism>
    <name type="scientific">Ixodes scapularis</name>
    <name type="common">Black-legged tick</name>
    <name type="synonym">Deer tick</name>
    <dbReference type="NCBI Taxonomy" id="6945"/>
    <lineage>
        <taxon>Eukaryota</taxon>
        <taxon>Metazoa</taxon>
        <taxon>Ecdysozoa</taxon>
        <taxon>Arthropoda</taxon>
        <taxon>Chelicerata</taxon>
        <taxon>Arachnida</taxon>
        <taxon>Acari</taxon>
        <taxon>Parasitiformes</taxon>
        <taxon>Ixodida</taxon>
        <taxon>Ixodoidea</taxon>
        <taxon>Ixodidae</taxon>
        <taxon>Ixodinae</taxon>
        <taxon>Ixodes</taxon>
    </lineage>
</organism>
<reference evidence="1 3" key="1">
    <citation type="submission" date="2008-03" db="EMBL/GenBank/DDBJ databases">
        <title>Annotation of Ixodes scapularis.</title>
        <authorList>
            <consortium name="Ixodes scapularis Genome Project Consortium"/>
            <person name="Caler E."/>
            <person name="Hannick L.I."/>
            <person name="Bidwell S."/>
            <person name="Joardar V."/>
            <person name="Thiagarajan M."/>
            <person name="Amedeo P."/>
            <person name="Galinsky K.J."/>
            <person name="Schobel S."/>
            <person name="Inman J."/>
            <person name="Hostetler J."/>
            <person name="Miller J."/>
            <person name="Hammond M."/>
            <person name="Megy K."/>
            <person name="Lawson D."/>
            <person name="Kodira C."/>
            <person name="Sutton G."/>
            <person name="Meyer J."/>
            <person name="Hill C.A."/>
            <person name="Birren B."/>
            <person name="Nene V."/>
            <person name="Collins F."/>
            <person name="Alarcon-Chaidez F."/>
            <person name="Wikel S."/>
            <person name="Strausberg R."/>
        </authorList>
    </citation>
    <scope>NUCLEOTIDE SEQUENCE [LARGE SCALE GENOMIC DNA]</scope>
    <source>
        <strain evidence="3">Wikel</strain>
        <strain evidence="1">Wikel colony</strain>
    </source>
</reference>
<evidence type="ECO:0000313" key="3">
    <source>
        <dbReference type="Proteomes" id="UP000001555"/>
    </source>
</evidence>
<proteinExistence type="predicted"/>
<dbReference type="Proteomes" id="UP000001555">
    <property type="component" value="Unassembled WGS sequence"/>
</dbReference>
<protein>
    <submittedName>
        <fullName evidence="1 2">Uncharacterized protein</fullName>
    </submittedName>
</protein>
<dbReference type="EMBL" id="DS951653">
    <property type="protein sequence ID" value="EEC18962.1"/>
    <property type="molecule type" value="Genomic_DNA"/>
</dbReference>
<dbReference type="HOGENOM" id="CLU_2280482_0_0_1"/>
<reference evidence="2" key="2">
    <citation type="submission" date="2020-05" db="UniProtKB">
        <authorList>
            <consortium name="EnsemblMetazoa"/>
        </authorList>
    </citation>
    <scope>IDENTIFICATION</scope>
    <source>
        <strain evidence="2">wikel</strain>
    </source>
</reference>
<dbReference type="EMBL" id="ABJB010537008">
    <property type="status" value="NOT_ANNOTATED_CDS"/>
    <property type="molecule type" value="Genomic_DNA"/>
</dbReference>
<evidence type="ECO:0000313" key="2">
    <source>
        <dbReference type="EnsemblMetazoa" id="ISCW023377-PA"/>
    </source>
</evidence>
<evidence type="ECO:0000313" key="1">
    <source>
        <dbReference type="EMBL" id="EEC18962.1"/>
    </source>
</evidence>
<sequence>MKRLHYTFAKAPKRRVRNLLAPCFHVSVKRAMEVVQRIACLRHSSSPPKAPLSSARTGCTLSTRYPFRRRGQRCALCERSIQLSCWSFSYCKLGAIVRSKNS</sequence>
<keyword evidence="3" id="KW-1185">Reference proteome</keyword>
<accession>B7QJE0</accession>
<dbReference type="VEuPathDB" id="VectorBase:ISCI023377"/>
<dbReference type="PaxDb" id="6945-B7QJE0"/>
<dbReference type="InParanoid" id="B7QJE0"/>
<gene>
    <name evidence="1" type="ORF">IscW_ISCW023377</name>
</gene>
<dbReference type="AlphaFoldDB" id="B7QJE0"/>
<name>B7QJE0_IXOSC</name>